<sequence>MLKILSESIYQIYKFTSGIVSWGLINIPVSWLSFFIAIIGLARNNHNKLRQRFDYSSVTHPCNTVITVYNDSLVTETSRFNGIIVTAKKPNLLRKKVIKWNLKNKKFGHNKQLLFPFHQMVNIQNNEEIKQSDFFAVKSHEMREIIINKKNFLNSIKNKLYSNIKALTKFTNKKAFYVYFVYETVTGKTRMFAVKIIFDDPIGQDLNIDDCNKVLQAKLKYNN</sequence>
<feature type="transmembrane region" description="Helical" evidence="1">
    <location>
        <begin position="20"/>
        <end position="42"/>
    </location>
</feature>
<evidence type="ECO:0000313" key="5">
    <source>
        <dbReference type="Proteomes" id="UP000239237"/>
    </source>
</evidence>
<dbReference type="GeneID" id="41338107"/>
<dbReference type="RefSeq" id="WP_010276797.1">
    <property type="nucleotide sequence ID" value="NZ_JASDEG010000021.1"/>
</dbReference>
<keyword evidence="1" id="KW-1133">Transmembrane helix</keyword>
<organism evidence="3 4">
    <name type="scientific">Leuconostoc suionicum</name>
    <dbReference type="NCBI Taxonomy" id="1511761"/>
    <lineage>
        <taxon>Bacteria</taxon>
        <taxon>Bacillati</taxon>
        <taxon>Bacillota</taxon>
        <taxon>Bacilli</taxon>
        <taxon>Lactobacillales</taxon>
        <taxon>Lactobacillaceae</taxon>
        <taxon>Leuconostoc</taxon>
    </lineage>
</organism>
<proteinExistence type="predicted"/>
<keyword evidence="5" id="KW-1185">Reference proteome</keyword>
<name>A0A2N9KGF8_9LACO</name>
<dbReference type="Proteomes" id="UP000239237">
    <property type="component" value="Unassembled WGS sequence"/>
</dbReference>
<dbReference type="Proteomes" id="UP000237923">
    <property type="component" value="Unassembled WGS sequence"/>
</dbReference>
<reference evidence="3 4" key="1">
    <citation type="submission" date="2018-02" db="EMBL/GenBank/DDBJ databases">
        <authorList>
            <person name="Cohen D.B."/>
            <person name="Kent A.D."/>
        </authorList>
    </citation>
    <scope>NUCLEOTIDE SEQUENCE [LARGE SCALE GENOMIC DNA]</scope>
    <source>
        <strain evidence="3 4">CECT 9216</strain>
    </source>
</reference>
<evidence type="ECO:0000256" key="1">
    <source>
        <dbReference type="SAM" id="Phobius"/>
    </source>
</evidence>
<gene>
    <name evidence="2" type="ORF">LES8486_02088</name>
    <name evidence="3" type="ORF">LES9216_02100</name>
</gene>
<keyword evidence="1" id="KW-0812">Transmembrane</keyword>
<evidence type="ECO:0000313" key="3">
    <source>
        <dbReference type="EMBL" id="SPE09902.1"/>
    </source>
</evidence>
<keyword evidence="1" id="KW-0472">Membrane</keyword>
<dbReference type="EMBL" id="OKQU01000007">
    <property type="protein sequence ID" value="SPE09902.1"/>
    <property type="molecule type" value="Genomic_DNA"/>
</dbReference>
<reference evidence="2 5" key="2">
    <citation type="submission" date="2018-02" db="EMBL/GenBank/DDBJ databases">
        <authorList>
            <person name="Rodrigo-Torres L."/>
            <person name="Arahal R. D."/>
            <person name="Lucena T."/>
        </authorList>
    </citation>
    <scope>NUCLEOTIDE SEQUENCE [LARGE SCALE GENOMIC DNA]</scope>
    <source>
        <strain evidence="2 5">CECT 8486</strain>
    </source>
</reference>
<evidence type="ECO:0000313" key="4">
    <source>
        <dbReference type="Proteomes" id="UP000237923"/>
    </source>
</evidence>
<dbReference type="EMBL" id="OKQR01000008">
    <property type="protein sequence ID" value="SPD95139.1"/>
    <property type="molecule type" value="Genomic_DNA"/>
</dbReference>
<dbReference type="AlphaFoldDB" id="A0A2N9KGF8"/>
<evidence type="ECO:0000313" key="2">
    <source>
        <dbReference type="EMBL" id="SPD95139.1"/>
    </source>
</evidence>
<protein>
    <submittedName>
        <fullName evidence="3">Uncharacterized protein</fullName>
    </submittedName>
</protein>
<accession>A0A2N9KGF8</accession>